<dbReference type="SUPFAM" id="SSF46894">
    <property type="entry name" value="C-terminal effector domain of the bipartite response regulators"/>
    <property type="match status" value="1"/>
</dbReference>
<dbReference type="Gene3D" id="3.40.50.2300">
    <property type="match status" value="1"/>
</dbReference>
<dbReference type="CDD" id="cd06170">
    <property type="entry name" value="LuxR_C_like"/>
    <property type="match status" value="1"/>
</dbReference>
<dbReference type="SMART" id="SM00421">
    <property type="entry name" value="HTH_LUXR"/>
    <property type="match status" value="1"/>
</dbReference>
<dbReference type="PRINTS" id="PR00038">
    <property type="entry name" value="HTHLUXR"/>
</dbReference>
<evidence type="ECO:0000259" key="2">
    <source>
        <dbReference type="PROSITE" id="PS50043"/>
    </source>
</evidence>
<dbReference type="InterPro" id="IPR039420">
    <property type="entry name" value="WalR-like"/>
</dbReference>
<organism evidence="3 4">
    <name type="scientific">Roseateles agri</name>
    <dbReference type="NCBI Taxonomy" id="3098619"/>
    <lineage>
        <taxon>Bacteria</taxon>
        <taxon>Pseudomonadati</taxon>
        <taxon>Pseudomonadota</taxon>
        <taxon>Betaproteobacteria</taxon>
        <taxon>Burkholderiales</taxon>
        <taxon>Sphaerotilaceae</taxon>
        <taxon>Roseateles</taxon>
    </lineage>
</organism>
<dbReference type="SUPFAM" id="SSF52172">
    <property type="entry name" value="CheY-like"/>
    <property type="match status" value="1"/>
</dbReference>
<sequence>MAECLSSLESSGLVVEAAAWQSAPGQSGLSNRVAATAPTGVLIGQVSALSLHGMEAIVAGHSAFRVAGLTRSLEDLIAGCEACGDGVALVDPMLGQLGVSAFMAAIRNAAPRLRVVLVTDLALPAVVRAGVEGGALGVLCSRDDLFEIRDALIAVSRGRRYLSRSMAEQLSLAMTYDTLTQREMEVLRMLSKGCCNKTLARELDVTVGTVKTHLRAIMCKLAASSRMDTLLKAGNLGLIHV</sequence>
<proteinExistence type="predicted"/>
<comment type="caution">
    <text evidence="3">The sequence shown here is derived from an EMBL/GenBank/DDBJ whole genome shotgun (WGS) entry which is preliminary data.</text>
</comment>
<keyword evidence="4" id="KW-1185">Reference proteome</keyword>
<gene>
    <name evidence="3" type="ORF">SNE35_31390</name>
</gene>
<accession>A0ABU5DT18</accession>
<dbReference type="PANTHER" id="PTHR43214">
    <property type="entry name" value="TWO-COMPONENT RESPONSE REGULATOR"/>
    <property type="match status" value="1"/>
</dbReference>
<dbReference type="RefSeq" id="WP_320427010.1">
    <property type="nucleotide sequence ID" value="NZ_JAXCLA010000013.1"/>
</dbReference>
<dbReference type="InterPro" id="IPR011006">
    <property type="entry name" value="CheY-like_superfamily"/>
</dbReference>
<evidence type="ECO:0000313" key="3">
    <source>
        <dbReference type="EMBL" id="MDY0749043.1"/>
    </source>
</evidence>
<evidence type="ECO:0000313" key="4">
    <source>
        <dbReference type="Proteomes" id="UP001285263"/>
    </source>
</evidence>
<protein>
    <submittedName>
        <fullName evidence="3">Response regulator transcription factor</fullName>
    </submittedName>
</protein>
<feature type="domain" description="HTH luxR-type" evidence="2">
    <location>
        <begin position="172"/>
        <end position="237"/>
    </location>
</feature>
<name>A0ABU5DT18_9BURK</name>
<reference evidence="3 4" key="1">
    <citation type="submission" date="2023-11" db="EMBL/GenBank/DDBJ databases">
        <title>Paucibacter sp. nov., isolated from fresh soil in Korea.</title>
        <authorList>
            <person name="Le N.T.T."/>
        </authorList>
    </citation>
    <scope>NUCLEOTIDE SEQUENCE [LARGE SCALE GENOMIC DNA]</scope>
    <source>
        <strain evidence="3 4">R3-3</strain>
    </source>
</reference>
<evidence type="ECO:0000256" key="1">
    <source>
        <dbReference type="ARBA" id="ARBA00023125"/>
    </source>
</evidence>
<dbReference type="InterPro" id="IPR000792">
    <property type="entry name" value="Tscrpt_reg_LuxR_C"/>
</dbReference>
<dbReference type="PROSITE" id="PS50043">
    <property type="entry name" value="HTH_LUXR_2"/>
    <property type="match status" value="1"/>
</dbReference>
<dbReference type="EMBL" id="JAXCLA010000013">
    <property type="protein sequence ID" value="MDY0749043.1"/>
    <property type="molecule type" value="Genomic_DNA"/>
</dbReference>
<dbReference type="InterPro" id="IPR016032">
    <property type="entry name" value="Sig_transdc_resp-reg_C-effctor"/>
</dbReference>
<keyword evidence="1" id="KW-0238">DNA-binding</keyword>
<dbReference type="Pfam" id="PF00196">
    <property type="entry name" value="GerE"/>
    <property type="match status" value="1"/>
</dbReference>
<dbReference type="Proteomes" id="UP001285263">
    <property type="component" value="Unassembled WGS sequence"/>
</dbReference>